<feature type="transmembrane region" description="Helical" evidence="1">
    <location>
        <begin position="81"/>
        <end position="106"/>
    </location>
</feature>
<dbReference type="SUPFAM" id="SSF55874">
    <property type="entry name" value="ATPase domain of HSP90 chaperone/DNA topoisomerase II/histidine kinase"/>
    <property type="match status" value="1"/>
</dbReference>
<proteinExistence type="predicted"/>
<dbReference type="GO" id="GO:0016020">
    <property type="term" value="C:membrane"/>
    <property type="evidence" value="ECO:0007669"/>
    <property type="project" value="InterPro"/>
</dbReference>
<dbReference type="OrthoDB" id="9792992at2"/>
<keyword evidence="3" id="KW-0808">Transferase</keyword>
<evidence type="ECO:0000313" key="3">
    <source>
        <dbReference type="EMBL" id="SEG44668.1"/>
    </source>
</evidence>
<dbReference type="Proteomes" id="UP000236736">
    <property type="component" value="Unassembled WGS sequence"/>
</dbReference>
<dbReference type="Pfam" id="PF06580">
    <property type="entry name" value="His_kinase"/>
    <property type="match status" value="1"/>
</dbReference>
<accession>A0A1H6A7F5</accession>
<dbReference type="STRING" id="1120964.GCA_001313265_06811"/>
<feature type="transmembrane region" description="Helical" evidence="1">
    <location>
        <begin position="14"/>
        <end position="38"/>
    </location>
</feature>
<keyword evidence="1" id="KW-1133">Transmembrane helix</keyword>
<dbReference type="PANTHER" id="PTHR34220">
    <property type="entry name" value="SENSOR HISTIDINE KINASE YPDA"/>
    <property type="match status" value="1"/>
</dbReference>
<feature type="transmembrane region" description="Helical" evidence="1">
    <location>
        <begin position="50"/>
        <end position="69"/>
    </location>
</feature>
<protein>
    <submittedName>
        <fullName evidence="3">Histidine kinase</fullName>
    </submittedName>
</protein>
<reference evidence="4" key="1">
    <citation type="submission" date="2016-10" db="EMBL/GenBank/DDBJ databases">
        <authorList>
            <person name="Varghese N."/>
            <person name="Submissions S."/>
        </authorList>
    </citation>
    <scope>NUCLEOTIDE SEQUENCE [LARGE SCALE GENOMIC DNA]</scope>
    <source>
        <strain evidence="4">DSM 17298</strain>
    </source>
</reference>
<evidence type="ECO:0000313" key="4">
    <source>
        <dbReference type="Proteomes" id="UP000236736"/>
    </source>
</evidence>
<evidence type="ECO:0000256" key="1">
    <source>
        <dbReference type="SAM" id="Phobius"/>
    </source>
</evidence>
<dbReference type="EMBL" id="FNVR01000038">
    <property type="protein sequence ID" value="SEG44668.1"/>
    <property type="molecule type" value="Genomic_DNA"/>
</dbReference>
<dbReference type="AlphaFoldDB" id="A0A1H6A7F5"/>
<dbReference type="Gene3D" id="3.30.565.10">
    <property type="entry name" value="Histidine kinase-like ATPase, C-terminal domain"/>
    <property type="match status" value="1"/>
</dbReference>
<name>A0A1H6A7F5_9BACT</name>
<keyword evidence="1" id="KW-0812">Transmembrane</keyword>
<dbReference type="GO" id="GO:0000155">
    <property type="term" value="F:phosphorelay sensor kinase activity"/>
    <property type="evidence" value="ECO:0007669"/>
    <property type="project" value="InterPro"/>
</dbReference>
<dbReference type="RefSeq" id="WP_103926532.1">
    <property type="nucleotide sequence ID" value="NZ_FNVR01000038.1"/>
</dbReference>
<feature type="transmembrane region" description="Helical" evidence="1">
    <location>
        <begin position="118"/>
        <end position="142"/>
    </location>
</feature>
<dbReference type="PANTHER" id="PTHR34220:SF7">
    <property type="entry name" value="SENSOR HISTIDINE KINASE YPDA"/>
    <property type="match status" value="1"/>
</dbReference>
<evidence type="ECO:0000259" key="2">
    <source>
        <dbReference type="Pfam" id="PF06580"/>
    </source>
</evidence>
<feature type="domain" description="Signal transduction histidine kinase internal region" evidence="2">
    <location>
        <begin position="165"/>
        <end position="244"/>
    </location>
</feature>
<dbReference type="InterPro" id="IPR050640">
    <property type="entry name" value="Bact_2-comp_sensor_kinase"/>
</dbReference>
<dbReference type="InterPro" id="IPR036890">
    <property type="entry name" value="HATPase_C_sf"/>
</dbReference>
<keyword evidence="3" id="KW-0418">Kinase</keyword>
<keyword evidence="1" id="KW-0472">Membrane</keyword>
<organism evidence="3 4">
    <name type="scientific">Algoriphagus boritolerans DSM 17298 = JCM 18970</name>
    <dbReference type="NCBI Taxonomy" id="1120964"/>
    <lineage>
        <taxon>Bacteria</taxon>
        <taxon>Pseudomonadati</taxon>
        <taxon>Bacteroidota</taxon>
        <taxon>Cytophagia</taxon>
        <taxon>Cytophagales</taxon>
        <taxon>Cyclobacteriaceae</taxon>
        <taxon>Algoriphagus</taxon>
    </lineage>
</organism>
<keyword evidence="4" id="KW-1185">Reference proteome</keyword>
<sequence>MLDSKPKTPTKSKIYWLLQVVGWSSIIFIETINYTFFIIGEFKWDYLQQFFIYSAVGLIVSHFYKLLFIRLEVFERSLSRIWIRAFFDVMVITSLMVILLYLPYLIEDLANLKKSEFWIGFFGQIMNLGRYVIVWIIIYYLYHILKKNSEITEQKLLLENVAKSAELELLKNQLNPHFLFNALNSIKALVLIDQDKARDAIIKLSELLRFTLNYEKAPLIALNEEINEVVKYLELEQIRFGKRLDVHISLEEETLDIQVPPAMILTLTENAIKHGITQLPGGGGIWIQSKLRAKVLTIEIINSGQLKATFKLGIGLKNLQARLQSLFSDKASFTLDALSDTKVVARITYPIT</sequence>
<gene>
    <name evidence="3" type="ORF">SAMN03080598_03977</name>
</gene>
<dbReference type="InterPro" id="IPR010559">
    <property type="entry name" value="Sig_transdc_His_kin_internal"/>
</dbReference>